<evidence type="ECO:0000313" key="1">
    <source>
        <dbReference type="EMBL" id="PRP96514.1"/>
    </source>
</evidence>
<dbReference type="EMBL" id="PVNK01000165">
    <property type="protein sequence ID" value="PRP96514.1"/>
    <property type="molecule type" value="Genomic_DNA"/>
</dbReference>
<name>A0A2S9XUK3_9BACT</name>
<gene>
    <name evidence="1" type="ORF">ENSA5_35900</name>
</gene>
<accession>A0A2S9XUK3</accession>
<comment type="caution">
    <text evidence="1">The sequence shown here is derived from an EMBL/GenBank/DDBJ whole genome shotgun (WGS) entry which is preliminary data.</text>
</comment>
<dbReference type="AlphaFoldDB" id="A0A2S9XUK3"/>
<evidence type="ECO:0000313" key="2">
    <source>
        <dbReference type="Proteomes" id="UP000237968"/>
    </source>
</evidence>
<reference evidence="1 2" key="1">
    <citation type="submission" date="2018-03" db="EMBL/GenBank/DDBJ databases">
        <title>Draft Genome Sequences of the Obligatory Marine Myxobacteria Enhygromyxa salina SWB005.</title>
        <authorList>
            <person name="Poehlein A."/>
            <person name="Moghaddam J.A."/>
            <person name="Harms H."/>
            <person name="Alanjari M."/>
            <person name="Koenig G.M."/>
            <person name="Daniel R."/>
            <person name="Schaeberle T.F."/>
        </authorList>
    </citation>
    <scope>NUCLEOTIDE SEQUENCE [LARGE SCALE GENOMIC DNA]</scope>
    <source>
        <strain evidence="1 2">SWB005</strain>
    </source>
</reference>
<sequence length="287" mass="32116">MQRVDARLSLGAEEPLEAQNNFGGSLDVLGANKFIVRDGLRISGSPTTLDTVRPCPYAKNNTVLSGLAVPRILGLRAVIFSQVNEVDVSCTLPCTGSPLHGFYSARKVFLVRVRIHQRRRHDAANTPGERQLPAGTPGGVKTFHFVVRCHWRRLAWRGVGSLCLQRIIKCMKACIGHRLVTIDEPVASEWSRMEICELVKGQVGKVRIDGPLFFRTNGPWWRSEFNDALMIRQGARLGLRIIGLQRHHGTIVVVPVVLTASASWQRLFLFTDRRPTGLSQRREITVR</sequence>
<dbReference type="Proteomes" id="UP000237968">
    <property type="component" value="Unassembled WGS sequence"/>
</dbReference>
<organism evidence="1 2">
    <name type="scientific">Enhygromyxa salina</name>
    <dbReference type="NCBI Taxonomy" id="215803"/>
    <lineage>
        <taxon>Bacteria</taxon>
        <taxon>Pseudomonadati</taxon>
        <taxon>Myxococcota</taxon>
        <taxon>Polyangia</taxon>
        <taxon>Nannocystales</taxon>
        <taxon>Nannocystaceae</taxon>
        <taxon>Enhygromyxa</taxon>
    </lineage>
</organism>
<keyword evidence="2" id="KW-1185">Reference proteome</keyword>
<proteinExistence type="predicted"/>
<protein>
    <submittedName>
        <fullName evidence="1">Uncharacterized protein</fullName>
    </submittedName>
</protein>